<feature type="compositionally biased region" description="Acidic residues" evidence="1">
    <location>
        <begin position="50"/>
        <end position="60"/>
    </location>
</feature>
<accession>A0AAV4I1N2</accession>
<dbReference type="AlphaFoldDB" id="A0AAV4I1N2"/>
<feature type="compositionally biased region" description="Polar residues" evidence="1">
    <location>
        <begin position="68"/>
        <end position="83"/>
    </location>
</feature>
<evidence type="ECO:0000313" key="3">
    <source>
        <dbReference type="EMBL" id="GFS04439.1"/>
    </source>
</evidence>
<feature type="compositionally biased region" description="Basic and acidic residues" evidence="1">
    <location>
        <begin position="38"/>
        <end position="49"/>
    </location>
</feature>
<comment type="caution">
    <text evidence="3">The sequence shown here is derived from an EMBL/GenBank/DDBJ whole genome shotgun (WGS) entry which is preliminary data.</text>
</comment>
<dbReference type="Pfam" id="PF13843">
    <property type="entry name" value="DDE_Tnp_1_7"/>
    <property type="match status" value="1"/>
</dbReference>
<dbReference type="InterPro" id="IPR029526">
    <property type="entry name" value="PGBD"/>
</dbReference>
<protein>
    <submittedName>
        <fullName evidence="3">PiggyBac transposable element-derived protein 3</fullName>
    </submittedName>
</protein>
<organism evidence="3 4">
    <name type="scientific">Elysia marginata</name>
    <dbReference type="NCBI Taxonomy" id="1093978"/>
    <lineage>
        <taxon>Eukaryota</taxon>
        <taxon>Metazoa</taxon>
        <taxon>Spiralia</taxon>
        <taxon>Lophotrochozoa</taxon>
        <taxon>Mollusca</taxon>
        <taxon>Gastropoda</taxon>
        <taxon>Heterobranchia</taxon>
        <taxon>Euthyneura</taxon>
        <taxon>Panpulmonata</taxon>
        <taxon>Sacoglossa</taxon>
        <taxon>Placobranchoidea</taxon>
        <taxon>Plakobranchidae</taxon>
        <taxon>Elysia</taxon>
    </lineage>
</organism>
<feature type="region of interest" description="Disordered" evidence="1">
    <location>
        <begin position="1"/>
        <end position="84"/>
    </location>
</feature>
<keyword evidence="4" id="KW-1185">Reference proteome</keyword>
<sequence length="408" mass="46324">MGALQKEEDDVNEGIQESLSASDLSGRQLRSRAHCRVKYTDGSKETRGDEPDDDQDSECSSDDRGNEVPSTTASTNVRKQTITAHARQWRKEDLPATLIDWDTAPPLFLQKHVTPTKCFERFFGDTVVEHIIRETIKIYANGKGGHSFKTDFVEVRAFFSIVLVCGYNSLPRRRMYWEQQDDCHNSAISKTMSRNRFELLMRYIHVADNNKLIAGDKFAKIKPLYNLLNERFVRFFPVQQHPSIDESRIPYYDKHSLKQCIRGKVIRIGCKQWVIATPLGHAPYLDLYQRASAAYDRKFGLGHSVAMGLVNQLPNGPHYHLYFDNFFTGLRLLKGLSDTGSAATGTVGSNRTEKCPTDLIGLKNAKRGSIHYRHDRHHGIVVCAWNDNSIVTLASNQDGVFPMAKESR</sequence>
<dbReference type="InterPro" id="IPR052638">
    <property type="entry name" value="PiggyBac_TE-derived"/>
</dbReference>
<dbReference type="EMBL" id="BMAT01002306">
    <property type="protein sequence ID" value="GFS04439.1"/>
    <property type="molecule type" value="Genomic_DNA"/>
</dbReference>
<dbReference type="GO" id="GO:0043565">
    <property type="term" value="F:sequence-specific DNA binding"/>
    <property type="evidence" value="ECO:0007669"/>
    <property type="project" value="TreeGrafter"/>
</dbReference>
<evidence type="ECO:0000313" key="4">
    <source>
        <dbReference type="Proteomes" id="UP000762676"/>
    </source>
</evidence>
<feature type="compositionally biased region" description="Polar residues" evidence="1">
    <location>
        <begin position="15"/>
        <end position="25"/>
    </location>
</feature>
<gene>
    <name evidence="3" type="ORF">ElyMa_001176200</name>
</gene>
<evidence type="ECO:0000256" key="1">
    <source>
        <dbReference type="SAM" id="MobiDB-lite"/>
    </source>
</evidence>
<proteinExistence type="predicted"/>
<evidence type="ECO:0000259" key="2">
    <source>
        <dbReference type="Pfam" id="PF13843"/>
    </source>
</evidence>
<feature type="domain" description="PiggyBac transposable element-derived protein" evidence="2">
    <location>
        <begin position="114"/>
        <end position="397"/>
    </location>
</feature>
<dbReference type="PANTHER" id="PTHR47055">
    <property type="entry name" value="DDE_TNP_1_7 DOMAIN-CONTAINING PROTEIN"/>
    <property type="match status" value="1"/>
</dbReference>
<reference evidence="3 4" key="1">
    <citation type="journal article" date="2021" name="Elife">
        <title>Chloroplast acquisition without the gene transfer in kleptoplastic sea slugs, Plakobranchus ocellatus.</title>
        <authorList>
            <person name="Maeda T."/>
            <person name="Takahashi S."/>
            <person name="Yoshida T."/>
            <person name="Shimamura S."/>
            <person name="Takaki Y."/>
            <person name="Nagai Y."/>
            <person name="Toyoda A."/>
            <person name="Suzuki Y."/>
            <person name="Arimoto A."/>
            <person name="Ishii H."/>
            <person name="Satoh N."/>
            <person name="Nishiyama T."/>
            <person name="Hasebe M."/>
            <person name="Maruyama T."/>
            <person name="Minagawa J."/>
            <person name="Obokata J."/>
            <person name="Shigenobu S."/>
        </authorList>
    </citation>
    <scope>NUCLEOTIDE SEQUENCE [LARGE SCALE GENOMIC DNA]</scope>
</reference>
<dbReference type="Proteomes" id="UP000762676">
    <property type="component" value="Unassembled WGS sequence"/>
</dbReference>
<name>A0AAV4I1N2_9GAST</name>
<dbReference type="PANTHER" id="PTHR47055:SF3">
    <property type="entry name" value="PHORBOL-ESTER_DAG-TYPE DOMAIN-CONTAINING PROTEIN"/>
    <property type="match status" value="1"/>
</dbReference>